<name>A0AB34GNA2_ESCRO</name>
<reference evidence="1 2" key="1">
    <citation type="submission" date="2022-11" db="EMBL/GenBank/DDBJ databases">
        <title>Whole genome sequence of Eschrichtius robustus ER-17-0199.</title>
        <authorList>
            <person name="Bruniche-Olsen A."/>
            <person name="Black A.N."/>
            <person name="Fields C.J."/>
            <person name="Walden K."/>
            <person name="Dewoody J.A."/>
        </authorList>
    </citation>
    <scope>NUCLEOTIDE SEQUENCE [LARGE SCALE GENOMIC DNA]</scope>
    <source>
        <strain evidence="1">ER-17-0199</strain>
        <tissue evidence="1">Blubber</tissue>
    </source>
</reference>
<comment type="caution">
    <text evidence="1">The sequence shown here is derived from an EMBL/GenBank/DDBJ whole genome shotgun (WGS) entry which is preliminary data.</text>
</comment>
<keyword evidence="2" id="KW-1185">Reference proteome</keyword>
<dbReference type="EMBL" id="JAIQCJ010002160">
    <property type="protein sequence ID" value="KAJ8780487.1"/>
    <property type="molecule type" value="Genomic_DNA"/>
</dbReference>
<dbReference type="Proteomes" id="UP001159641">
    <property type="component" value="Unassembled WGS sequence"/>
</dbReference>
<sequence length="40" mass="4127">MWDLPGPGLEPVSPALAGAFLTTALPGRSPLTRFSSLSQS</sequence>
<protein>
    <submittedName>
        <fullName evidence="1">Uncharacterized protein</fullName>
    </submittedName>
</protein>
<accession>A0AB34GNA2</accession>
<evidence type="ECO:0000313" key="2">
    <source>
        <dbReference type="Proteomes" id="UP001159641"/>
    </source>
</evidence>
<dbReference type="AlphaFoldDB" id="A0AB34GNA2"/>
<proteinExistence type="predicted"/>
<organism evidence="1 2">
    <name type="scientific">Eschrichtius robustus</name>
    <name type="common">California gray whale</name>
    <name type="synonym">Eschrichtius gibbosus</name>
    <dbReference type="NCBI Taxonomy" id="9764"/>
    <lineage>
        <taxon>Eukaryota</taxon>
        <taxon>Metazoa</taxon>
        <taxon>Chordata</taxon>
        <taxon>Craniata</taxon>
        <taxon>Vertebrata</taxon>
        <taxon>Euteleostomi</taxon>
        <taxon>Mammalia</taxon>
        <taxon>Eutheria</taxon>
        <taxon>Laurasiatheria</taxon>
        <taxon>Artiodactyla</taxon>
        <taxon>Whippomorpha</taxon>
        <taxon>Cetacea</taxon>
        <taxon>Mysticeti</taxon>
        <taxon>Eschrichtiidae</taxon>
        <taxon>Eschrichtius</taxon>
    </lineage>
</organism>
<gene>
    <name evidence="1" type="ORF">J1605_011751</name>
</gene>
<evidence type="ECO:0000313" key="1">
    <source>
        <dbReference type="EMBL" id="KAJ8780487.1"/>
    </source>
</evidence>